<evidence type="ECO:0000313" key="3">
    <source>
        <dbReference type="RefSeq" id="XP_032826399.1"/>
    </source>
</evidence>
<protein>
    <submittedName>
        <fullName evidence="3">Uncharacterized protein LOC116951692 isoform X1</fullName>
    </submittedName>
</protein>
<name>A0AAJ7X9E3_PETMA</name>
<dbReference type="KEGG" id="pmrn:116951692"/>
<dbReference type="AlphaFoldDB" id="A0AAJ7X9E3"/>
<dbReference type="Proteomes" id="UP001318040">
    <property type="component" value="Chromosome 43"/>
</dbReference>
<accession>A0AAJ7X9E3</accession>
<sequence>MGRDFRIRYLFLLPALHPTAHRHATSASGEGVTQSPWLHPPPPPPSSSFLSLPPSCRRRRPALRPPAWTSSMNKLIAFLLTKSVTFSTCSRSPITLPPPPPTDGSVTANERLHARDKTAHLEERCRGGGVASCMAVLRTSDSGFCQARYTARARV</sequence>
<gene>
    <name evidence="3" type="primary">LOC116951692</name>
</gene>
<organism evidence="2 3">
    <name type="scientific">Petromyzon marinus</name>
    <name type="common">Sea lamprey</name>
    <dbReference type="NCBI Taxonomy" id="7757"/>
    <lineage>
        <taxon>Eukaryota</taxon>
        <taxon>Metazoa</taxon>
        <taxon>Chordata</taxon>
        <taxon>Craniata</taxon>
        <taxon>Vertebrata</taxon>
        <taxon>Cyclostomata</taxon>
        <taxon>Hyperoartia</taxon>
        <taxon>Petromyzontiformes</taxon>
        <taxon>Petromyzontidae</taxon>
        <taxon>Petromyzon</taxon>
    </lineage>
</organism>
<dbReference type="RefSeq" id="XP_032826399.1">
    <property type="nucleotide sequence ID" value="XM_032970508.1"/>
</dbReference>
<reference evidence="3" key="1">
    <citation type="submission" date="2025-08" db="UniProtKB">
        <authorList>
            <consortium name="RefSeq"/>
        </authorList>
    </citation>
    <scope>IDENTIFICATION</scope>
    <source>
        <tissue evidence="3">Sperm</tissue>
    </source>
</reference>
<evidence type="ECO:0000313" key="2">
    <source>
        <dbReference type="Proteomes" id="UP001318040"/>
    </source>
</evidence>
<feature type="compositionally biased region" description="Polar residues" evidence="1">
    <location>
        <begin position="25"/>
        <end position="34"/>
    </location>
</feature>
<keyword evidence="2" id="KW-1185">Reference proteome</keyword>
<feature type="region of interest" description="Disordered" evidence="1">
    <location>
        <begin position="22"/>
        <end position="52"/>
    </location>
</feature>
<proteinExistence type="predicted"/>
<evidence type="ECO:0000256" key="1">
    <source>
        <dbReference type="SAM" id="MobiDB-lite"/>
    </source>
</evidence>